<dbReference type="PANTHER" id="PTHR43639:SF1">
    <property type="entry name" value="SHORT-CHAIN DEHYDROGENASE_REDUCTASE FAMILY PROTEIN"/>
    <property type="match status" value="1"/>
</dbReference>
<protein>
    <submittedName>
        <fullName evidence="3">3-oxoacyl-ACP reductase</fullName>
    </submittedName>
</protein>
<evidence type="ECO:0000313" key="3">
    <source>
        <dbReference type="EMBL" id="EIM94863.1"/>
    </source>
</evidence>
<dbReference type="Proteomes" id="UP000004980">
    <property type="component" value="Unassembled WGS sequence"/>
</dbReference>
<keyword evidence="2" id="KW-0560">Oxidoreductase</keyword>
<evidence type="ECO:0000256" key="1">
    <source>
        <dbReference type="ARBA" id="ARBA00006484"/>
    </source>
</evidence>
<evidence type="ECO:0000256" key="2">
    <source>
        <dbReference type="ARBA" id="ARBA00023002"/>
    </source>
</evidence>
<evidence type="ECO:0000313" key="4">
    <source>
        <dbReference type="Proteomes" id="UP000004980"/>
    </source>
</evidence>
<dbReference type="EMBL" id="AKAU01000257">
    <property type="protein sequence ID" value="EIM94863.1"/>
    <property type="molecule type" value="Genomic_DNA"/>
</dbReference>
<dbReference type="Pfam" id="PF13561">
    <property type="entry name" value="adh_short_C2"/>
    <property type="match status" value="1"/>
</dbReference>
<name>A0ABP2PED2_9BURK</name>
<comment type="similarity">
    <text evidence="1">Belongs to the short-chain dehydrogenases/reductases (SDR) family.</text>
</comment>
<organism evidence="3 4">
    <name type="scientific">Paraburkholderia hospita</name>
    <dbReference type="NCBI Taxonomy" id="169430"/>
    <lineage>
        <taxon>Bacteria</taxon>
        <taxon>Pseudomonadati</taxon>
        <taxon>Pseudomonadota</taxon>
        <taxon>Betaproteobacteria</taxon>
        <taxon>Burkholderiales</taxon>
        <taxon>Burkholderiaceae</taxon>
        <taxon>Paraburkholderia</taxon>
    </lineage>
</organism>
<dbReference type="SUPFAM" id="SSF51735">
    <property type="entry name" value="NAD(P)-binding Rossmann-fold domains"/>
    <property type="match status" value="1"/>
</dbReference>
<dbReference type="InterPro" id="IPR036291">
    <property type="entry name" value="NAD(P)-bd_dom_sf"/>
</dbReference>
<dbReference type="InterPro" id="IPR002347">
    <property type="entry name" value="SDR_fam"/>
</dbReference>
<keyword evidence="4" id="KW-1185">Reference proteome</keyword>
<proteinExistence type="inferred from homology"/>
<reference evidence="3 4" key="1">
    <citation type="journal article" date="2012" name="J. Bacteriol.">
        <title>Draft Genome Sequence of the Soil Bacterium Burkholderia terrae Strain BS001, Which Interacts with Fungal Surface Structures.</title>
        <authorList>
            <person name="Nazir R."/>
            <person name="Hansen M.A."/>
            <person name="Sorensen S."/>
            <person name="van Elsas J.D."/>
        </authorList>
    </citation>
    <scope>NUCLEOTIDE SEQUENCE [LARGE SCALE GENOMIC DNA]</scope>
    <source>
        <strain evidence="3 4">BS001</strain>
    </source>
</reference>
<dbReference type="PRINTS" id="PR00081">
    <property type="entry name" value="GDHRDH"/>
</dbReference>
<dbReference type="Gene3D" id="3.40.50.720">
    <property type="entry name" value="NAD(P)-binding Rossmann-like Domain"/>
    <property type="match status" value="1"/>
</dbReference>
<sequence>MELGARKIRVVGVAPGFTETEGNSHLPRDRIQPFIAKTPLGRAGLPKDIAAAVSFAVSDHAAWVTGSTLDVAGGLVFWFRVQFGRRFRLEPPPRSDAQASRINDRRFEQTTELSPELYRHTCMNRALFVEEALCPAKREHAFVPDVRMNIKTLPAIEAKAHELLGRHIVAGQGQWNIERPVIEREEQLSAVRMVVRVPEQHAFGRRGVVFARFVGFCRVREHIVAAHRLVATVEDVAAPFADEDAFRRPRLVARAGIDRPRSHRGPLHDFDPAFVRVVYEPAIAVECRRCRIDDGHGHAPKSLR</sequence>
<comment type="caution">
    <text evidence="3">The sequence shown here is derived from an EMBL/GenBank/DDBJ whole genome shotgun (WGS) entry which is preliminary data.</text>
</comment>
<gene>
    <name evidence="3" type="ORF">WQE_41369</name>
</gene>
<dbReference type="PANTHER" id="PTHR43639">
    <property type="entry name" value="OXIDOREDUCTASE, SHORT-CHAIN DEHYDROGENASE/REDUCTASE FAMILY (AFU_ORTHOLOGUE AFUA_5G02870)"/>
    <property type="match status" value="1"/>
</dbReference>
<accession>A0ABP2PED2</accession>